<dbReference type="Pfam" id="PF00903">
    <property type="entry name" value="Glyoxalase"/>
    <property type="match status" value="1"/>
</dbReference>
<accession>A0ABQ1ECU6</accession>
<dbReference type="EMBL" id="BMBA01000003">
    <property type="protein sequence ID" value="GFZ32632.1"/>
    <property type="molecule type" value="Genomic_DNA"/>
</dbReference>
<proteinExistence type="predicted"/>
<dbReference type="SUPFAM" id="SSF54593">
    <property type="entry name" value="Glyoxalase/Bleomycin resistance protein/Dihydroxybiphenyl dioxygenase"/>
    <property type="match status" value="1"/>
</dbReference>
<gene>
    <name evidence="2" type="ORF">CSC2_31580</name>
</gene>
<dbReference type="InterPro" id="IPR004360">
    <property type="entry name" value="Glyas_Fos-R_dOase_dom"/>
</dbReference>
<evidence type="ECO:0000313" key="2">
    <source>
        <dbReference type="EMBL" id="GFZ32632.1"/>
    </source>
</evidence>
<feature type="domain" description="VOC" evidence="1">
    <location>
        <begin position="3"/>
        <end position="114"/>
    </location>
</feature>
<reference evidence="2 3" key="1">
    <citation type="journal article" date="2021" name="Int. J. Syst. Evol. Microbiol.">
        <title>Clostridium zeae sp. nov., isolated from corn silage.</title>
        <authorList>
            <person name="Kobayashi H."/>
            <person name="Tanizawa Y."/>
            <person name="Yagura M."/>
            <person name="Sakamoto M."/>
            <person name="Ohkuma M."/>
            <person name="Tohno M."/>
        </authorList>
    </citation>
    <scope>NUCLEOTIDE SEQUENCE [LARGE SCALE GENOMIC DNA]</scope>
    <source>
        <strain evidence="2 3">CSC2</strain>
    </source>
</reference>
<name>A0ABQ1ECU6_9CLOT</name>
<dbReference type="InterPro" id="IPR037523">
    <property type="entry name" value="VOC_core"/>
</dbReference>
<protein>
    <recommendedName>
        <fullName evidence="1">VOC domain-containing protein</fullName>
    </recommendedName>
</protein>
<organism evidence="2 3">
    <name type="scientific">Clostridium zeae</name>
    <dbReference type="NCBI Taxonomy" id="2759022"/>
    <lineage>
        <taxon>Bacteria</taxon>
        <taxon>Bacillati</taxon>
        <taxon>Bacillota</taxon>
        <taxon>Clostridia</taxon>
        <taxon>Eubacteriales</taxon>
        <taxon>Clostridiaceae</taxon>
        <taxon>Clostridium</taxon>
    </lineage>
</organism>
<dbReference type="InterPro" id="IPR029068">
    <property type="entry name" value="Glyas_Bleomycin-R_OHBP_Dase"/>
</dbReference>
<dbReference type="RefSeq" id="WP_206870909.1">
    <property type="nucleotide sequence ID" value="NZ_BMBA01000003.1"/>
</dbReference>
<sequence>MKDYDNFFLPVDDITSAKDYYMNILGLSLKFDFSNQGMIAFNVGDNEPAIILKDKNKFKDTKPTTWFVVEDVNKEYAQMKIKGVKFISSPFPIRTGMAVEFDDPFGNRLGITDYSNQI</sequence>
<keyword evidence="3" id="KW-1185">Reference proteome</keyword>
<comment type="caution">
    <text evidence="2">The sequence shown here is derived from an EMBL/GenBank/DDBJ whole genome shotgun (WGS) entry which is preliminary data.</text>
</comment>
<evidence type="ECO:0000313" key="3">
    <source>
        <dbReference type="Proteomes" id="UP000663802"/>
    </source>
</evidence>
<evidence type="ECO:0000259" key="1">
    <source>
        <dbReference type="PROSITE" id="PS51819"/>
    </source>
</evidence>
<dbReference type="Proteomes" id="UP000663802">
    <property type="component" value="Unassembled WGS sequence"/>
</dbReference>
<dbReference type="Gene3D" id="3.10.180.10">
    <property type="entry name" value="2,3-Dihydroxybiphenyl 1,2-Dioxygenase, domain 1"/>
    <property type="match status" value="1"/>
</dbReference>
<dbReference type="PROSITE" id="PS51819">
    <property type="entry name" value="VOC"/>
    <property type="match status" value="1"/>
</dbReference>